<feature type="region of interest" description="Disordered" evidence="8">
    <location>
        <begin position="23"/>
        <end position="47"/>
    </location>
</feature>
<comment type="similarity">
    <text evidence="2 7">Belongs to the SYF2 family.</text>
</comment>
<protein>
    <recommendedName>
        <fullName evidence="7">Pre-mRNA-splicing factor SYF2</fullName>
    </recommendedName>
</protein>
<evidence type="ECO:0000256" key="8">
    <source>
        <dbReference type="SAM" id="MobiDB-lite"/>
    </source>
</evidence>
<evidence type="ECO:0000256" key="3">
    <source>
        <dbReference type="ARBA" id="ARBA00022664"/>
    </source>
</evidence>
<dbReference type="EMBL" id="JARGDH010000002">
    <property type="protein sequence ID" value="KAL0275335.1"/>
    <property type="molecule type" value="Genomic_DNA"/>
</dbReference>
<keyword evidence="6 7" id="KW-0539">Nucleus</keyword>
<dbReference type="GO" id="GO:0000974">
    <property type="term" value="C:Prp19 complex"/>
    <property type="evidence" value="ECO:0007669"/>
    <property type="project" value="TreeGrafter"/>
</dbReference>
<gene>
    <name evidence="9" type="ORF">PYX00_003214</name>
</gene>
<evidence type="ECO:0000256" key="6">
    <source>
        <dbReference type="ARBA" id="ARBA00023242"/>
    </source>
</evidence>
<comment type="subcellular location">
    <subcellularLocation>
        <location evidence="1 7">Nucleus</location>
    </subcellularLocation>
</comment>
<evidence type="ECO:0000256" key="1">
    <source>
        <dbReference type="ARBA" id="ARBA00004123"/>
    </source>
</evidence>
<evidence type="ECO:0000256" key="2">
    <source>
        <dbReference type="ARBA" id="ARBA00010028"/>
    </source>
</evidence>
<reference evidence="9" key="1">
    <citation type="journal article" date="2024" name="Gigascience">
        <title>Chromosome-level genome of the poultry shaft louse Menopon gallinae provides insight into the host-switching and adaptive evolution of parasitic lice.</title>
        <authorList>
            <person name="Xu Y."/>
            <person name="Ma L."/>
            <person name="Liu S."/>
            <person name="Liang Y."/>
            <person name="Liu Q."/>
            <person name="He Z."/>
            <person name="Tian L."/>
            <person name="Duan Y."/>
            <person name="Cai W."/>
            <person name="Li H."/>
            <person name="Song F."/>
        </authorList>
    </citation>
    <scope>NUCLEOTIDE SEQUENCE</scope>
    <source>
        <strain evidence="9">Cailab_2023a</strain>
    </source>
</reference>
<name>A0AAW2I1F3_9NEOP</name>
<keyword evidence="3 7" id="KW-0507">mRNA processing</keyword>
<evidence type="ECO:0000313" key="9">
    <source>
        <dbReference type="EMBL" id="KAL0275335.1"/>
    </source>
</evidence>
<evidence type="ECO:0000256" key="4">
    <source>
        <dbReference type="ARBA" id="ARBA00022728"/>
    </source>
</evidence>
<sequence>MSDTASNEDSFKNRQAERIKRLRDLHNKRNEARQLNHKEVVDEDRRNKLPSNWEARKERAQWVLDDEAAREEAKEKGEDYDRKKLLNIPADVCEKLDRKKKRKNPDQGFADFEQAAIRKYNRLIKNHKVNLEEYERQKQELGPAMYNGPNPILLGSKTDSESKIDYMVDDLEKQIAKRDKYSRRRTHNDDADIDYINERNMKFNKKLERFYGAHTAEIKQNLERGTAV</sequence>
<evidence type="ECO:0000256" key="7">
    <source>
        <dbReference type="RuleBase" id="RU367148"/>
    </source>
</evidence>
<evidence type="ECO:0000256" key="5">
    <source>
        <dbReference type="ARBA" id="ARBA00023187"/>
    </source>
</evidence>
<dbReference type="GO" id="GO:0071013">
    <property type="term" value="C:catalytic step 2 spliceosome"/>
    <property type="evidence" value="ECO:0007669"/>
    <property type="project" value="TreeGrafter"/>
</dbReference>
<dbReference type="PANTHER" id="PTHR13264:SF5">
    <property type="entry name" value="PRE-MRNA-SPLICING FACTOR SYF2"/>
    <property type="match status" value="1"/>
</dbReference>
<dbReference type="Pfam" id="PF08231">
    <property type="entry name" value="SYF2"/>
    <property type="match status" value="1"/>
</dbReference>
<organism evidence="9">
    <name type="scientific">Menopon gallinae</name>
    <name type="common">poultry shaft louse</name>
    <dbReference type="NCBI Taxonomy" id="328185"/>
    <lineage>
        <taxon>Eukaryota</taxon>
        <taxon>Metazoa</taxon>
        <taxon>Ecdysozoa</taxon>
        <taxon>Arthropoda</taxon>
        <taxon>Hexapoda</taxon>
        <taxon>Insecta</taxon>
        <taxon>Pterygota</taxon>
        <taxon>Neoptera</taxon>
        <taxon>Paraneoptera</taxon>
        <taxon>Psocodea</taxon>
        <taxon>Troctomorpha</taxon>
        <taxon>Phthiraptera</taxon>
        <taxon>Amblycera</taxon>
        <taxon>Menoponidae</taxon>
        <taxon>Menopon</taxon>
    </lineage>
</organism>
<dbReference type="InterPro" id="IPR013260">
    <property type="entry name" value="mRNA_splic_SYF2"/>
</dbReference>
<keyword evidence="5 7" id="KW-0508">mRNA splicing</keyword>
<dbReference type="AlphaFoldDB" id="A0AAW2I1F3"/>
<dbReference type="GO" id="GO:0000398">
    <property type="term" value="P:mRNA splicing, via spliceosome"/>
    <property type="evidence" value="ECO:0007669"/>
    <property type="project" value="UniProtKB-UniRule"/>
</dbReference>
<dbReference type="PANTHER" id="PTHR13264">
    <property type="entry name" value="GCIP-INTERACTING PROTEIN P29"/>
    <property type="match status" value="1"/>
</dbReference>
<proteinExistence type="inferred from homology"/>
<keyword evidence="4 7" id="KW-0747">Spliceosome</keyword>
<accession>A0AAW2I1F3</accession>
<comment type="subunit">
    <text evidence="7">May be part of a spliceosome complex.</text>
</comment>
<dbReference type="GO" id="GO:0071014">
    <property type="term" value="C:post-mRNA release spliceosomal complex"/>
    <property type="evidence" value="ECO:0007669"/>
    <property type="project" value="TreeGrafter"/>
</dbReference>
<comment type="function">
    <text evidence="7">Involved in pre-mRNA splicing.</text>
</comment>
<comment type="caution">
    <text evidence="9">The sequence shown here is derived from an EMBL/GenBank/DDBJ whole genome shotgun (WGS) entry which is preliminary data.</text>
</comment>